<organism evidence="2 3">
    <name type="scientific">Tuber aestivum</name>
    <name type="common">summer truffle</name>
    <dbReference type="NCBI Taxonomy" id="59557"/>
    <lineage>
        <taxon>Eukaryota</taxon>
        <taxon>Fungi</taxon>
        <taxon>Dikarya</taxon>
        <taxon>Ascomycota</taxon>
        <taxon>Pezizomycotina</taxon>
        <taxon>Pezizomycetes</taxon>
        <taxon>Pezizales</taxon>
        <taxon>Tuberaceae</taxon>
        <taxon>Tuber</taxon>
    </lineage>
</organism>
<dbReference type="EMBL" id="LN890993">
    <property type="protein sequence ID" value="CUS12385.1"/>
    <property type="molecule type" value="Genomic_DNA"/>
</dbReference>
<keyword evidence="1" id="KW-0472">Membrane</keyword>
<gene>
    <name evidence="2" type="ORF">GSTUAT00003519001</name>
</gene>
<dbReference type="PANTHER" id="PTHR42044:SF2">
    <property type="entry name" value="DUF676 DOMAIN-CONTAINING PROTEIN"/>
    <property type="match status" value="1"/>
</dbReference>
<keyword evidence="1" id="KW-0812">Transmembrane</keyword>
<dbReference type="SUPFAM" id="SSF53474">
    <property type="entry name" value="alpha/beta-Hydrolases"/>
    <property type="match status" value="1"/>
</dbReference>
<feature type="transmembrane region" description="Helical" evidence="1">
    <location>
        <begin position="65"/>
        <end position="85"/>
    </location>
</feature>
<reference evidence="2" key="1">
    <citation type="submission" date="2015-10" db="EMBL/GenBank/DDBJ databases">
        <authorList>
            <person name="Regsiter A."/>
            <person name="william w."/>
        </authorList>
    </citation>
    <scope>NUCLEOTIDE SEQUENCE</scope>
    <source>
        <strain evidence="2">Montdore</strain>
    </source>
</reference>
<feature type="transmembrane region" description="Helical" evidence="1">
    <location>
        <begin position="91"/>
        <end position="111"/>
    </location>
</feature>
<protein>
    <recommendedName>
        <fullName evidence="4">DUF676 domain-containing protein</fullName>
    </recommendedName>
</protein>
<feature type="transmembrane region" description="Helical" evidence="1">
    <location>
        <begin position="22"/>
        <end position="45"/>
    </location>
</feature>
<accession>A0A292Q091</accession>
<evidence type="ECO:0000256" key="1">
    <source>
        <dbReference type="SAM" id="Phobius"/>
    </source>
</evidence>
<dbReference type="PANTHER" id="PTHR42044">
    <property type="entry name" value="DUF676 DOMAIN-CONTAINING PROTEIN-RELATED"/>
    <property type="match status" value="1"/>
</dbReference>
<dbReference type="InterPro" id="IPR029058">
    <property type="entry name" value="AB_hydrolase_fold"/>
</dbReference>
<evidence type="ECO:0008006" key="4">
    <source>
        <dbReference type="Google" id="ProtNLM"/>
    </source>
</evidence>
<proteinExistence type="predicted"/>
<keyword evidence="3" id="KW-1185">Reference proteome</keyword>
<name>A0A292Q091_9PEZI</name>
<sequence>MINTQANTPFLHPAPTRYSPPYLLFLDFYILISNLSSLPSIVLPWRTPNPRAELYPYSVGNITSIVLGIILNLVGLLSFLLIPGWLFLPGGVWLCWLVGVTAVTLALSFMLNGQAGDVVVSNGKYVRGEGEKEDEKWFYVNGVVTGGFWLGSNVEEVERRFGRRVWGVHNRSYGLVLDLLQCLIQRDLRYSSTCVRALYRNLRAALLEFESAPSSSASSSSSPIPASRPRHKKVVLIAHSQGALITSLVLDMLYADIPTSLLSRLEVYTFGNASNTFNNPLYRHDDTGSGVLRHLEHYANRGEYVSRVGILGFMTGGDVAEVADGWGNQFAGRVLVREGRGHLFVQHYLDVLFQGGFVEAGSGRGVGRLLGYKDGRAVE</sequence>
<evidence type="ECO:0000313" key="3">
    <source>
        <dbReference type="Proteomes" id="UP001412239"/>
    </source>
</evidence>
<evidence type="ECO:0000313" key="2">
    <source>
        <dbReference type="EMBL" id="CUS12385.1"/>
    </source>
</evidence>
<keyword evidence="1" id="KW-1133">Transmembrane helix</keyword>
<dbReference type="Proteomes" id="UP001412239">
    <property type="component" value="Unassembled WGS sequence"/>
</dbReference>
<dbReference type="AlphaFoldDB" id="A0A292Q091"/>